<dbReference type="RefSeq" id="WP_161709726.1">
    <property type="nucleotide sequence ID" value="NZ_JAABLQ010000004.1"/>
</dbReference>
<dbReference type="Proteomes" id="UP000586722">
    <property type="component" value="Unassembled WGS sequence"/>
</dbReference>
<evidence type="ECO:0000313" key="1">
    <source>
        <dbReference type="EMBL" id="NBN80511.1"/>
    </source>
</evidence>
<reference evidence="2" key="1">
    <citation type="submission" date="2020-01" db="EMBL/GenBank/DDBJ databases">
        <authorList>
            <person name="Fang Y."/>
            <person name="Sun R."/>
            <person name="Nie L."/>
            <person name="He J."/>
            <person name="Hao L."/>
            <person name="Wang L."/>
            <person name="Su S."/>
            <person name="Lv E."/>
            <person name="Zhang Z."/>
            <person name="Xie R."/>
            <person name="Liu H."/>
        </authorList>
    </citation>
    <scope>NUCLEOTIDE SEQUENCE [LARGE SCALE GENOMIC DNA]</scope>
    <source>
        <strain evidence="2">XCT-53</strain>
    </source>
</reference>
<gene>
    <name evidence="1" type="ORF">GWI72_19725</name>
</gene>
<sequence>MSTRSALPVPTVPGWHSTPVEPIRSDGPLDAIVTAVSGYRPADMAVWFNSLKATGFAGRIFVVAYDVDAELVRWMEAQGAVVFTYRQDGPRYRYSQLDEELADHLDGRKLRVDGRWTWTRRILRFRDKIHDRRFFHSSELLRDHAERTGETFRFLAFSDARDVAFQCNPFDWIAANLPADKDLLASVEGITHDDPWNHRMTIKAFGKHALRRVAGKPVICCGFFAGRFEPMLELMLANYYFDQSKRIGDQIAFNQLLSFGAFGRITLLTDWQQPWTLHACTLMEPSKSPGAFADPATLPRFEDGVVLTRAGERFAVIHHYDRAPAVEARFKALYGTP</sequence>
<evidence type="ECO:0000313" key="2">
    <source>
        <dbReference type="Proteomes" id="UP000586722"/>
    </source>
</evidence>
<comment type="caution">
    <text evidence="1">The sequence shown here is derived from an EMBL/GenBank/DDBJ whole genome shotgun (WGS) entry which is preliminary data.</text>
</comment>
<accession>A0A7X5F687</accession>
<dbReference type="AlphaFoldDB" id="A0A7X5F687"/>
<organism evidence="1 2">
    <name type="scientific">Pannonibacter tanglangensis</name>
    <dbReference type="NCBI Taxonomy" id="2750084"/>
    <lineage>
        <taxon>Bacteria</taxon>
        <taxon>Pseudomonadati</taxon>
        <taxon>Pseudomonadota</taxon>
        <taxon>Alphaproteobacteria</taxon>
        <taxon>Hyphomicrobiales</taxon>
        <taxon>Stappiaceae</taxon>
        <taxon>Pannonibacter</taxon>
    </lineage>
</organism>
<name>A0A7X5F687_9HYPH</name>
<dbReference type="EMBL" id="JAABLQ010000004">
    <property type="protein sequence ID" value="NBN80511.1"/>
    <property type="molecule type" value="Genomic_DNA"/>
</dbReference>
<proteinExistence type="predicted"/>
<keyword evidence="2" id="KW-1185">Reference proteome</keyword>
<protein>
    <submittedName>
        <fullName evidence="1">Uncharacterized protein</fullName>
    </submittedName>
</protein>